<dbReference type="Proteomes" id="UP000032141">
    <property type="component" value="Unassembled WGS sequence"/>
</dbReference>
<dbReference type="EnsemblPlants" id="Bo06511s010.1">
    <property type="protein sequence ID" value="Bo06511s010.1"/>
    <property type="gene ID" value="Bo06511s010"/>
</dbReference>
<reference evidence="1" key="2">
    <citation type="submission" date="2015-06" db="UniProtKB">
        <authorList>
            <consortium name="EnsemblPlants"/>
        </authorList>
    </citation>
    <scope>IDENTIFICATION</scope>
</reference>
<sequence length="74" mass="8994">MIRKPNPFTDIIFEHQILLKQKQPYQGQDETTKKRSKNRFLIRVYLIFFLGLNCKTRKQMLFRHSPQINREGTN</sequence>
<keyword evidence="2" id="KW-1185">Reference proteome</keyword>
<accession>A0A0D2ZXU2</accession>
<evidence type="ECO:0000313" key="2">
    <source>
        <dbReference type="Proteomes" id="UP000032141"/>
    </source>
</evidence>
<dbReference type="HOGENOM" id="CLU_2691233_0_0_1"/>
<organism evidence="1 2">
    <name type="scientific">Brassica oleracea var. oleracea</name>
    <dbReference type="NCBI Taxonomy" id="109376"/>
    <lineage>
        <taxon>Eukaryota</taxon>
        <taxon>Viridiplantae</taxon>
        <taxon>Streptophyta</taxon>
        <taxon>Embryophyta</taxon>
        <taxon>Tracheophyta</taxon>
        <taxon>Spermatophyta</taxon>
        <taxon>Magnoliopsida</taxon>
        <taxon>eudicotyledons</taxon>
        <taxon>Gunneridae</taxon>
        <taxon>Pentapetalae</taxon>
        <taxon>rosids</taxon>
        <taxon>malvids</taxon>
        <taxon>Brassicales</taxon>
        <taxon>Brassicaceae</taxon>
        <taxon>Brassiceae</taxon>
        <taxon>Brassica</taxon>
    </lineage>
</organism>
<reference evidence="1" key="1">
    <citation type="journal article" date="2014" name="Genome Biol.">
        <title>Transcriptome and methylome profiling reveals relics of genome dominance in the mesopolyploid Brassica oleracea.</title>
        <authorList>
            <person name="Parkin I.A."/>
            <person name="Koh C."/>
            <person name="Tang H."/>
            <person name="Robinson S.J."/>
            <person name="Kagale S."/>
            <person name="Clarke W.E."/>
            <person name="Town C.D."/>
            <person name="Nixon J."/>
            <person name="Krishnakumar V."/>
            <person name="Bidwell S.L."/>
            <person name="Denoeud F."/>
            <person name="Belcram H."/>
            <person name="Links M.G."/>
            <person name="Just J."/>
            <person name="Clarke C."/>
            <person name="Bender T."/>
            <person name="Huebert T."/>
            <person name="Mason A.S."/>
            <person name="Pires J.C."/>
            <person name="Barker G."/>
            <person name="Moore J."/>
            <person name="Walley P.G."/>
            <person name="Manoli S."/>
            <person name="Batley J."/>
            <person name="Edwards D."/>
            <person name="Nelson M.N."/>
            <person name="Wang X."/>
            <person name="Paterson A.H."/>
            <person name="King G."/>
            <person name="Bancroft I."/>
            <person name="Chalhoub B."/>
            <person name="Sharpe A.G."/>
        </authorList>
    </citation>
    <scope>NUCLEOTIDE SEQUENCE [LARGE SCALE GENOMIC DNA]</scope>
    <source>
        <strain evidence="1">cv. TO1000</strain>
    </source>
</reference>
<evidence type="ECO:0000313" key="1">
    <source>
        <dbReference type="EnsemblPlants" id="Bo06511s010.1"/>
    </source>
</evidence>
<dbReference type="Gramene" id="Bo06511s010.1">
    <property type="protein sequence ID" value="Bo06511s010.1"/>
    <property type="gene ID" value="Bo06511s010"/>
</dbReference>
<dbReference type="AlphaFoldDB" id="A0A0D2ZXU2"/>
<name>A0A0D2ZXU2_BRAOL</name>
<protein>
    <submittedName>
        <fullName evidence="1">Uncharacterized protein</fullName>
    </submittedName>
</protein>
<proteinExistence type="predicted"/>